<keyword evidence="1" id="KW-0732">Signal</keyword>
<dbReference type="SUPFAM" id="SSF88713">
    <property type="entry name" value="Glycoside hydrolase/deacetylase"/>
    <property type="match status" value="1"/>
</dbReference>
<evidence type="ECO:0000256" key="1">
    <source>
        <dbReference type="SAM" id="SignalP"/>
    </source>
</evidence>
<dbReference type="SMART" id="SM00872">
    <property type="entry name" value="Alpha-mann_mid"/>
    <property type="match status" value="1"/>
</dbReference>
<dbReference type="GO" id="GO:0030246">
    <property type="term" value="F:carbohydrate binding"/>
    <property type="evidence" value="ECO:0007669"/>
    <property type="project" value="InterPro"/>
</dbReference>
<sequence length="841" mass="93597">MGIRKIISGLLLACLITGSSLSVQAQQSWFIDGYHGGIWGHYPKGYTNFIIGQLQQHPAWKINLEIEPVTWDAVRADDTAAYRKLRSMIAAGDRIEYVNPGFGQSYLFMGSGESMIRQFSYGIKKLREHFPGIGFTTYSTEEPCFTSALPQVLKSFGFKYASLKNPNTCWGGYTRAHGGELVNWIGPDGSSILTVPRYATEELVKGSTWQTTAWNSGRDYVQSALQYGVKHPVGMCLQDAGWKNGPWIGNKNGIQYTTWKEYFEKIADHSLATNWKVSQEDILVSLVWGSQVLQRIAQQVRSAEDKLVATEKLASMAAVRSGFAWPQSAFDQAWENLLLAQHHDCWIVPYNGDHGDTWADKVRNWTMVTENICDSISTAARKALTSAASNSIAVFNTTAIHRQELISVSAEEDSKALAVQSGKQLLPVQWATNEKNGKKELLFKASVPAAGAQTWQFSNRKPDHLKGASAEQRDGVIVLETDLYRLTIDPKAGGAISSLISKQWQQKEWIAEGSPSFNTLQGNFYDDGGQLSTASRPATVTIIENGPLRVKVKISGTIAGQAFHQTITLMQGEPRIDCALKILWQKNIAIGSNYKQQDYKAEEYRKAFYDDSQKLLLSFPVNLSSQTIHKNAPFDVTASRLDHTYFNRWDSIRNNVILHWIDIADEKEKYGIALFTDHTGAYVHGNNHPPGLVVQYSGRGLWGRDYTVNGPTSINYSLLPHKGLWEQAQLEAERVKLAEPLLASAGSAELKHFLHVSKPGWELSSMTIHGKDLLMRFYNAAASDSTATVYLSVPVKHVTLENLDGSILKTIQTKNAKNGTIFTVSAPRFGIRTIRLHNLVK</sequence>
<evidence type="ECO:0000259" key="2">
    <source>
        <dbReference type="SMART" id="SM00872"/>
    </source>
</evidence>
<organism evidence="3 4">
    <name type="scientific">Pseudobacter ginsenosidimutans</name>
    <dbReference type="NCBI Taxonomy" id="661488"/>
    <lineage>
        <taxon>Bacteria</taxon>
        <taxon>Pseudomonadati</taxon>
        <taxon>Bacteroidota</taxon>
        <taxon>Chitinophagia</taxon>
        <taxon>Chitinophagales</taxon>
        <taxon>Chitinophagaceae</taxon>
        <taxon>Pseudobacter</taxon>
    </lineage>
</organism>
<dbReference type="InterPro" id="IPR027291">
    <property type="entry name" value="Glyco_hydro_38_N_sf"/>
</dbReference>
<reference evidence="3 4" key="1">
    <citation type="submission" date="2019-02" db="EMBL/GenBank/DDBJ databases">
        <title>Genomic Encyclopedia of Type Strains, Phase IV (KMG-IV): sequencing the most valuable type-strain genomes for metagenomic binning, comparative biology and taxonomic classification.</title>
        <authorList>
            <person name="Goeker M."/>
        </authorList>
    </citation>
    <scope>NUCLEOTIDE SEQUENCE [LARGE SCALE GENOMIC DNA]</scope>
    <source>
        <strain evidence="3 4">DSM 18116</strain>
    </source>
</reference>
<dbReference type="PANTHER" id="PTHR46017:SF1">
    <property type="entry name" value="ALPHA-MANNOSIDASE 2C1"/>
    <property type="match status" value="1"/>
</dbReference>
<dbReference type="InterPro" id="IPR015341">
    <property type="entry name" value="Glyco_hydro_38_cen"/>
</dbReference>
<dbReference type="Proteomes" id="UP000293874">
    <property type="component" value="Unassembled WGS sequence"/>
</dbReference>
<feature type="domain" description="Glycoside hydrolase family 38 central" evidence="2">
    <location>
        <begin position="291"/>
        <end position="354"/>
    </location>
</feature>
<dbReference type="PANTHER" id="PTHR46017">
    <property type="entry name" value="ALPHA-MANNOSIDASE 2C1"/>
    <property type="match status" value="1"/>
</dbReference>
<dbReference type="Gene3D" id="2.70.98.30">
    <property type="entry name" value="Golgi alpha-mannosidase II, domain 4"/>
    <property type="match status" value="1"/>
</dbReference>
<dbReference type="InterPro" id="IPR011013">
    <property type="entry name" value="Gal_mutarotase_sf_dom"/>
</dbReference>
<dbReference type="InterPro" id="IPR011330">
    <property type="entry name" value="Glyco_hydro/deAcase_b/a-brl"/>
</dbReference>
<dbReference type="GO" id="GO:0004559">
    <property type="term" value="F:alpha-mannosidase activity"/>
    <property type="evidence" value="ECO:0007669"/>
    <property type="project" value="InterPro"/>
</dbReference>
<evidence type="ECO:0000313" key="4">
    <source>
        <dbReference type="Proteomes" id="UP000293874"/>
    </source>
</evidence>
<protein>
    <submittedName>
        <fullName evidence="3">Alpha-mannosidase</fullName>
    </submittedName>
</protein>
<evidence type="ECO:0000313" key="3">
    <source>
        <dbReference type="EMBL" id="RZS71107.1"/>
    </source>
</evidence>
<dbReference type="Pfam" id="PF07748">
    <property type="entry name" value="Glyco_hydro_38C"/>
    <property type="match status" value="1"/>
</dbReference>
<dbReference type="EMBL" id="SGXA01000002">
    <property type="protein sequence ID" value="RZS71107.1"/>
    <property type="molecule type" value="Genomic_DNA"/>
</dbReference>
<dbReference type="SUPFAM" id="SSF88688">
    <property type="entry name" value="Families 57/38 glycoside transferase middle domain"/>
    <property type="match status" value="1"/>
</dbReference>
<name>A0A4Q7MR99_9BACT</name>
<dbReference type="InterPro" id="IPR011682">
    <property type="entry name" value="Glyco_hydro_38_C"/>
</dbReference>
<feature type="signal peptide" evidence="1">
    <location>
        <begin position="1"/>
        <end position="25"/>
    </location>
</feature>
<dbReference type="SUPFAM" id="SSF74650">
    <property type="entry name" value="Galactose mutarotase-like"/>
    <property type="match status" value="1"/>
</dbReference>
<dbReference type="AlphaFoldDB" id="A0A4Q7MR99"/>
<dbReference type="Gene3D" id="3.20.110.10">
    <property type="entry name" value="Glycoside hydrolase 38, N terminal domain"/>
    <property type="match status" value="1"/>
</dbReference>
<dbReference type="Pfam" id="PF01074">
    <property type="entry name" value="Glyco_hydro_38N"/>
    <property type="match status" value="1"/>
</dbReference>
<gene>
    <name evidence="3" type="ORF">EV199_3008</name>
</gene>
<accession>A0A4Q7MR99</accession>
<dbReference type="InterPro" id="IPR013780">
    <property type="entry name" value="Glyco_hydro_b"/>
</dbReference>
<dbReference type="RefSeq" id="WP_130541644.1">
    <property type="nucleotide sequence ID" value="NZ_SGXA01000002.1"/>
</dbReference>
<feature type="chain" id="PRO_5020459355" evidence="1">
    <location>
        <begin position="26"/>
        <end position="841"/>
    </location>
</feature>
<dbReference type="OrthoDB" id="9772207at2"/>
<dbReference type="Gene3D" id="2.60.40.1180">
    <property type="entry name" value="Golgi alpha-mannosidase II"/>
    <property type="match status" value="1"/>
</dbReference>
<comment type="caution">
    <text evidence="3">The sequence shown here is derived from an EMBL/GenBank/DDBJ whole genome shotgun (WGS) entry which is preliminary data.</text>
</comment>
<dbReference type="GO" id="GO:0006013">
    <property type="term" value="P:mannose metabolic process"/>
    <property type="evidence" value="ECO:0007669"/>
    <property type="project" value="InterPro"/>
</dbReference>
<keyword evidence="4" id="KW-1185">Reference proteome</keyword>
<dbReference type="InterPro" id="IPR028995">
    <property type="entry name" value="Glyco_hydro_57/38_cen_sf"/>
</dbReference>
<proteinExistence type="predicted"/>
<dbReference type="GO" id="GO:0009313">
    <property type="term" value="P:oligosaccharide catabolic process"/>
    <property type="evidence" value="ECO:0007669"/>
    <property type="project" value="TreeGrafter"/>
</dbReference>
<dbReference type="InterPro" id="IPR000602">
    <property type="entry name" value="Glyco_hydro_38_N"/>
</dbReference>